<feature type="region of interest" description="Disordered" evidence="5">
    <location>
        <begin position="62"/>
        <end position="132"/>
    </location>
</feature>
<reference evidence="7 8" key="1">
    <citation type="submission" date="2024-09" db="EMBL/GenBank/DDBJ databases">
        <title>Itraconazole resistance in Madurella fahalii resulting from another homologue of gene encoding cytochrome P450 14-alpha sterol demethylase (CYP51).</title>
        <authorList>
            <person name="Yoshioka I."/>
            <person name="Fahal A.H."/>
            <person name="Kaneko S."/>
            <person name="Yaguchi T."/>
        </authorList>
    </citation>
    <scope>NUCLEOTIDE SEQUENCE [LARGE SCALE GENOMIC DNA]</scope>
    <source>
        <strain evidence="7 8">IFM 68171</strain>
    </source>
</reference>
<organism evidence="7 8">
    <name type="scientific">Madurella fahalii</name>
    <dbReference type="NCBI Taxonomy" id="1157608"/>
    <lineage>
        <taxon>Eukaryota</taxon>
        <taxon>Fungi</taxon>
        <taxon>Dikarya</taxon>
        <taxon>Ascomycota</taxon>
        <taxon>Pezizomycotina</taxon>
        <taxon>Sordariomycetes</taxon>
        <taxon>Sordariomycetidae</taxon>
        <taxon>Sordariales</taxon>
        <taxon>Sordariales incertae sedis</taxon>
        <taxon>Madurella</taxon>
    </lineage>
</organism>
<dbReference type="RefSeq" id="XP_070915145.1">
    <property type="nucleotide sequence ID" value="XM_071059044.1"/>
</dbReference>
<gene>
    <name evidence="7" type="ORF">MFIFM68171_03623</name>
</gene>
<dbReference type="Proteomes" id="UP001628179">
    <property type="component" value="Unassembled WGS sequence"/>
</dbReference>
<evidence type="ECO:0000313" key="7">
    <source>
        <dbReference type="EMBL" id="GAB1313413.1"/>
    </source>
</evidence>
<feature type="domain" description="RING-type" evidence="6">
    <location>
        <begin position="299"/>
        <end position="340"/>
    </location>
</feature>
<keyword evidence="2 4" id="KW-0863">Zinc-finger</keyword>
<feature type="compositionally biased region" description="Low complexity" evidence="5">
    <location>
        <begin position="354"/>
        <end position="372"/>
    </location>
</feature>
<keyword evidence="8" id="KW-1185">Reference proteome</keyword>
<dbReference type="InterPro" id="IPR001841">
    <property type="entry name" value="Znf_RING"/>
</dbReference>
<evidence type="ECO:0000259" key="6">
    <source>
        <dbReference type="PROSITE" id="PS50089"/>
    </source>
</evidence>
<feature type="compositionally biased region" description="Basic and acidic residues" evidence="5">
    <location>
        <begin position="99"/>
        <end position="112"/>
    </location>
</feature>
<evidence type="ECO:0000256" key="4">
    <source>
        <dbReference type="PROSITE-ProRule" id="PRU00175"/>
    </source>
</evidence>
<evidence type="ECO:0000256" key="5">
    <source>
        <dbReference type="SAM" id="MobiDB-lite"/>
    </source>
</evidence>
<protein>
    <recommendedName>
        <fullName evidence="6">RING-type domain-containing protein</fullName>
    </recommendedName>
</protein>
<keyword evidence="3" id="KW-0862">Zinc</keyword>
<evidence type="ECO:0000256" key="3">
    <source>
        <dbReference type="ARBA" id="ARBA00022833"/>
    </source>
</evidence>
<dbReference type="EMBL" id="BAAFSV010000002">
    <property type="protein sequence ID" value="GAB1313413.1"/>
    <property type="molecule type" value="Genomic_DNA"/>
</dbReference>
<feature type="compositionally biased region" description="Polar residues" evidence="5">
    <location>
        <begin position="113"/>
        <end position="131"/>
    </location>
</feature>
<dbReference type="PANTHER" id="PTHR15710:SF228">
    <property type="entry name" value="FINGER DOMAIN PROTEIN, PUTATIVE-RELATED"/>
    <property type="match status" value="1"/>
</dbReference>
<dbReference type="SUPFAM" id="SSF57850">
    <property type="entry name" value="RING/U-box"/>
    <property type="match status" value="1"/>
</dbReference>
<dbReference type="GeneID" id="98174367"/>
<accession>A0ABQ0G6L8</accession>
<dbReference type="Pfam" id="PF13639">
    <property type="entry name" value="zf-RING_2"/>
    <property type="match status" value="1"/>
</dbReference>
<dbReference type="PROSITE" id="PS50089">
    <property type="entry name" value="ZF_RING_2"/>
    <property type="match status" value="1"/>
</dbReference>
<dbReference type="PANTHER" id="PTHR15710">
    <property type="entry name" value="E3 UBIQUITIN-PROTEIN LIGASE PRAJA"/>
    <property type="match status" value="1"/>
</dbReference>
<feature type="region of interest" description="Disordered" evidence="5">
    <location>
        <begin position="346"/>
        <end position="386"/>
    </location>
</feature>
<dbReference type="SMART" id="SM00184">
    <property type="entry name" value="RING"/>
    <property type="match status" value="1"/>
</dbReference>
<evidence type="ECO:0000256" key="2">
    <source>
        <dbReference type="ARBA" id="ARBA00022771"/>
    </source>
</evidence>
<dbReference type="CDD" id="cd16454">
    <property type="entry name" value="RING-H2_PA-TM-RING"/>
    <property type="match status" value="1"/>
</dbReference>
<sequence>MADQARRDQELMYCHACHHQWQRHGEGIECPACNSASTEIVREAPDRMTLAQPLTNRQVNVENDPRHFHNPPQEATAPDSAPSAAQSAAQVSEPAPADATERGSPRSTHTRETPNSNETGGESPRPASQNIPPHITFFTIVAAQGPAPPVEVPPGMNVFGVRFFVPPFPFPAPPPPTGNNTPPAGADTQQQQPQPQPQPSQQPNQSSHTNPPHPIPTVLPAGFFTSLLTSFFNPSAAVLGDAVFTQEALDRIIARLAEQASSGGGAPPASQPTLDKLQAQLRELDDKMLAGAGGGGAKCVICVDDVARGEKVAVLPCNHFFHGDCVVPWLKLHNTCPVCRRSVEEEEKVGEMGKGVVSPSPSSPSLSQPAVPGNGTVGDDGAMDLS</sequence>
<proteinExistence type="predicted"/>
<keyword evidence="1" id="KW-0479">Metal-binding</keyword>
<evidence type="ECO:0000313" key="8">
    <source>
        <dbReference type="Proteomes" id="UP001628179"/>
    </source>
</evidence>
<evidence type="ECO:0000256" key="1">
    <source>
        <dbReference type="ARBA" id="ARBA00022723"/>
    </source>
</evidence>
<dbReference type="Gene3D" id="3.30.40.10">
    <property type="entry name" value="Zinc/RING finger domain, C3HC4 (zinc finger)"/>
    <property type="match status" value="1"/>
</dbReference>
<comment type="caution">
    <text evidence="7">The sequence shown here is derived from an EMBL/GenBank/DDBJ whole genome shotgun (WGS) entry which is preliminary data.</text>
</comment>
<feature type="compositionally biased region" description="Low complexity" evidence="5">
    <location>
        <begin position="75"/>
        <end position="97"/>
    </location>
</feature>
<feature type="region of interest" description="Disordered" evidence="5">
    <location>
        <begin position="170"/>
        <end position="217"/>
    </location>
</feature>
<name>A0ABQ0G6L8_9PEZI</name>
<dbReference type="InterPro" id="IPR013083">
    <property type="entry name" value="Znf_RING/FYVE/PHD"/>
</dbReference>
<feature type="compositionally biased region" description="Low complexity" evidence="5">
    <location>
        <begin position="178"/>
        <end position="193"/>
    </location>
</feature>